<dbReference type="PANTHER" id="PTHR42718:SF9">
    <property type="entry name" value="MAJOR FACILITATOR SUPERFAMILY MULTIDRUG TRANSPORTER MFSC"/>
    <property type="match status" value="1"/>
</dbReference>
<dbReference type="Gene3D" id="1.20.1720.10">
    <property type="entry name" value="Multidrug resistance protein D"/>
    <property type="match status" value="1"/>
</dbReference>
<evidence type="ECO:0000256" key="4">
    <source>
        <dbReference type="ARBA" id="ARBA00022989"/>
    </source>
</evidence>
<feature type="transmembrane region" description="Helical" evidence="6">
    <location>
        <begin position="151"/>
        <end position="173"/>
    </location>
</feature>
<feature type="transmembrane region" description="Helical" evidence="6">
    <location>
        <begin position="368"/>
        <end position="386"/>
    </location>
</feature>
<gene>
    <name evidence="8" type="ORF">ACFOOQ_14430</name>
</gene>
<dbReference type="Gene3D" id="1.20.1250.20">
    <property type="entry name" value="MFS general substrate transporter like domains"/>
    <property type="match status" value="1"/>
</dbReference>
<sequence length="462" mass="47629">MSKPLATPQDQTAQIQEGLPQPRRAAAVACVLGALVLVVLDAAIANVALPTISQSLQVSSAESVRVVTAYQLAIVMALLPCAALGERLGYRRVYMTGIALFTGASALCTFAPTLDWLVAARFIQGFGAACIMPLSVALLRFTVPHHRLGMAIGWNALAVALSSAAGPTIGALILSGASWHWLFAVNLPLGAVLLLAGRALPYVAGMARRIDLVSVLLNAGAFACFFGGAELIPTSRILAVTGFAAAAIFFTALVIRESPKPAPLFPLDLLRTGSFRNSVIASVNCFSGQTIAMVALPFYLQHNLGLSALMTGLLITPWPLAVAIAAPLSARIANTVSTGILCAAGGICLAVGLAGVALWPLHGSPLPLIPFIILCGAGFGFFQTPNNRNMFLSAPRERSGAAGGMQGTARLTGQTAGAVIMSLLLALAPLDMAPRLGFGVAAVLAMTAGLVSLLRIRPKAPA</sequence>
<evidence type="ECO:0000259" key="7">
    <source>
        <dbReference type="PROSITE" id="PS50850"/>
    </source>
</evidence>
<feature type="transmembrane region" description="Helical" evidence="6">
    <location>
        <begin position="69"/>
        <end position="86"/>
    </location>
</feature>
<evidence type="ECO:0000256" key="3">
    <source>
        <dbReference type="ARBA" id="ARBA00022692"/>
    </source>
</evidence>
<dbReference type="PANTHER" id="PTHR42718">
    <property type="entry name" value="MAJOR FACILITATOR SUPERFAMILY MULTIDRUG TRANSPORTER MFSC"/>
    <property type="match status" value="1"/>
</dbReference>
<evidence type="ECO:0000256" key="2">
    <source>
        <dbReference type="ARBA" id="ARBA00022448"/>
    </source>
</evidence>
<feature type="domain" description="Major facilitator superfamily (MFS) profile" evidence="7">
    <location>
        <begin position="27"/>
        <end position="460"/>
    </location>
</feature>
<protein>
    <submittedName>
        <fullName evidence="8">MFS transporter</fullName>
    </submittedName>
</protein>
<comment type="subcellular location">
    <subcellularLocation>
        <location evidence="1">Membrane</location>
        <topology evidence="1">Multi-pass membrane protein</topology>
    </subcellularLocation>
</comment>
<evidence type="ECO:0000256" key="5">
    <source>
        <dbReference type="ARBA" id="ARBA00023136"/>
    </source>
</evidence>
<dbReference type="CDD" id="cd17321">
    <property type="entry name" value="MFS_MMR_MDR_like"/>
    <property type="match status" value="1"/>
</dbReference>
<organism evidence="8 9">
    <name type="scientific">Ferrovibrio xuzhouensis</name>
    <dbReference type="NCBI Taxonomy" id="1576914"/>
    <lineage>
        <taxon>Bacteria</taxon>
        <taxon>Pseudomonadati</taxon>
        <taxon>Pseudomonadota</taxon>
        <taxon>Alphaproteobacteria</taxon>
        <taxon>Rhodospirillales</taxon>
        <taxon>Rhodospirillaceae</taxon>
        <taxon>Ferrovibrio</taxon>
    </lineage>
</organism>
<dbReference type="InterPro" id="IPR036259">
    <property type="entry name" value="MFS_trans_sf"/>
</dbReference>
<dbReference type="RefSeq" id="WP_379727879.1">
    <property type="nucleotide sequence ID" value="NZ_JBHRYJ010000003.1"/>
</dbReference>
<feature type="transmembrane region" description="Helical" evidence="6">
    <location>
        <begin position="340"/>
        <end position="362"/>
    </location>
</feature>
<dbReference type="Pfam" id="PF07690">
    <property type="entry name" value="MFS_1"/>
    <property type="match status" value="1"/>
</dbReference>
<accession>A0ABV7VHU3</accession>
<dbReference type="Proteomes" id="UP001595711">
    <property type="component" value="Unassembled WGS sequence"/>
</dbReference>
<keyword evidence="2" id="KW-0813">Transport</keyword>
<feature type="transmembrane region" description="Helical" evidence="6">
    <location>
        <begin position="436"/>
        <end position="456"/>
    </location>
</feature>
<comment type="caution">
    <text evidence="8">The sequence shown here is derived from an EMBL/GenBank/DDBJ whole genome shotgun (WGS) entry which is preliminary data.</text>
</comment>
<evidence type="ECO:0000256" key="6">
    <source>
        <dbReference type="SAM" id="Phobius"/>
    </source>
</evidence>
<feature type="transmembrane region" description="Helical" evidence="6">
    <location>
        <begin position="275"/>
        <end position="300"/>
    </location>
</feature>
<feature type="transmembrane region" description="Helical" evidence="6">
    <location>
        <begin position="212"/>
        <end position="231"/>
    </location>
</feature>
<dbReference type="SUPFAM" id="SSF103473">
    <property type="entry name" value="MFS general substrate transporter"/>
    <property type="match status" value="1"/>
</dbReference>
<dbReference type="PROSITE" id="PS50850">
    <property type="entry name" value="MFS"/>
    <property type="match status" value="1"/>
</dbReference>
<name>A0ABV7VHU3_9PROT</name>
<feature type="transmembrane region" description="Helical" evidence="6">
    <location>
        <begin position="237"/>
        <end position="255"/>
    </location>
</feature>
<reference evidence="9" key="1">
    <citation type="journal article" date="2019" name="Int. J. Syst. Evol. Microbiol.">
        <title>The Global Catalogue of Microorganisms (GCM) 10K type strain sequencing project: providing services to taxonomists for standard genome sequencing and annotation.</title>
        <authorList>
            <consortium name="The Broad Institute Genomics Platform"/>
            <consortium name="The Broad Institute Genome Sequencing Center for Infectious Disease"/>
            <person name="Wu L."/>
            <person name="Ma J."/>
        </authorList>
    </citation>
    <scope>NUCLEOTIDE SEQUENCE [LARGE SCALE GENOMIC DNA]</scope>
    <source>
        <strain evidence="9">KCTC 42182</strain>
    </source>
</reference>
<proteinExistence type="predicted"/>
<evidence type="ECO:0000313" key="8">
    <source>
        <dbReference type="EMBL" id="MFC3676750.1"/>
    </source>
</evidence>
<feature type="transmembrane region" description="Helical" evidence="6">
    <location>
        <begin position="407"/>
        <end position="430"/>
    </location>
</feature>
<feature type="transmembrane region" description="Helical" evidence="6">
    <location>
        <begin position="118"/>
        <end position="139"/>
    </location>
</feature>
<keyword evidence="4 6" id="KW-1133">Transmembrane helix</keyword>
<keyword evidence="5 6" id="KW-0472">Membrane</keyword>
<keyword evidence="3 6" id="KW-0812">Transmembrane</keyword>
<feature type="transmembrane region" description="Helical" evidence="6">
    <location>
        <begin position="25"/>
        <end position="49"/>
    </location>
</feature>
<evidence type="ECO:0000256" key="1">
    <source>
        <dbReference type="ARBA" id="ARBA00004141"/>
    </source>
</evidence>
<dbReference type="InterPro" id="IPR011701">
    <property type="entry name" value="MFS"/>
</dbReference>
<dbReference type="EMBL" id="JBHRYJ010000003">
    <property type="protein sequence ID" value="MFC3676750.1"/>
    <property type="molecule type" value="Genomic_DNA"/>
</dbReference>
<dbReference type="InterPro" id="IPR020846">
    <property type="entry name" value="MFS_dom"/>
</dbReference>
<feature type="transmembrane region" description="Helical" evidence="6">
    <location>
        <begin position="306"/>
        <end position="328"/>
    </location>
</feature>
<evidence type="ECO:0000313" key="9">
    <source>
        <dbReference type="Proteomes" id="UP001595711"/>
    </source>
</evidence>
<keyword evidence="9" id="KW-1185">Reference proteome</keyword>
<feature type="transmembrane region" description="Helical" evidence="6">
    <location>
        <begin position="179"/>
        <end position="200"/>
    </location>
</feature>
<dbReference type="PRINTS" id="PR01036">
    <property type="entry name" value="TCRTETB"/>
</dbReference>
<feature type="transmembrane region" description="Helical" evidence="6">
    <location>
        <begin position="93"/>
        <end position="112"/>
    </location>
</feature>